<keyword evidence="8" id="KW-0747">Spliceosome</keyword>
<feature type="domain" description="S1 motif" evidence="22">
    <location>
        <begin position="1140"/>
        <end position="1211"/>
    </location>
</feature>
<dbReference type="Gene3D" id="2.40.50.140">
    <property type="entry name" value="Nucleic acid-binding proteins"/>
    <property type="match status" value="10"/>
</dbReference>
<dbReference type="InterPro" id="IPR045209">
    <property type="entry name" value="Rrp5"/>
</dbReference>
<comment type="similarity">
    <text evidence="2">Belongs to the crooked-neck family.</text>
</comment>
<evidence type="ECO:0000256" key="13">
    <source>
        <dbReference type="ARBA" id="ARBA00023242"/>
    </source>
</evidence>
<evidence type="ECO:0000256" key="20">
    <source>
        <dbReference type="ARBA" id="ARBA00080810"/>
    </source>
</evidence>
<evidence type="ECO:0000256" key="2">
    <source>
        <dbReference type="ARBA" id="ARBA00008644"/>
    </source>
</evidence>
<dbReference type="CDD" id="cd05695">
    <property type="entry name" value="S1_Rrp5_repeat_hs3"/>
    <property type="match status" value="1"/>
</dbReference>
<evidence type="ECO:0000256" key="6">
    <source>
        <dbReference type="ARBA" id="ARBA00022553"/>
    </source>
</evidence>
<feature type="domain" description="S1 motif" evidence="22">
    <location>
        <begin position="1246"/>
        <end position="1320"/>
    </location>
</feature>
<protein>
    <recommendedName>
        <fullName evidence="17">Protein RRP5 homolog</fullName>
    </recommendedName>
    <alternativeName>
        <fullName evidence="20">Programmed cell death protein 11</fullName>
    </alternativeName>
    <alternativeName>
        <fullName evidence="19">Ribosomal RNA-processing protein 5</fullName>
    </alternativeName>
    <alternativeName>
        <fullName evidence="18">rRNA biogenesis protein RRP5</fullName>
    </alternativeName>
</protein>
<feature type="domain" description="S1 motif" evidence="22">
    <location>
        <begin position="217"/>
        <end position="284"/>
    </location>
</feature>
<feature type="domain" description="S1 motif" evidence="22">
    <location>
        <begin position="751"/>
        <end position="820"/>
    </location>
</feature>
<dbReference type="InterPro" id="IPR057302">
    <property type="entry name" value="Rrp5_S1"/>
</dbReference>
<evidence type="ECO:0000256" key="1">
    <source>
        <dbReference type="ARBA" id="ARBA00004604"/>
    </source>
</evidence>
<keyword evidence="9" id="KW-0677">Repeat</keyword>
<evidence type="ECO:0000256" key="19">
    <source>
        <dbReference type="ARBA" id="ARBA00076674"/>
    </source>
</evidence>
<dbReference type="InterPro" id="IPR008847">
    <property type="entry name" value="Suf"/>
</dbReference>
<keyword evidence="5" id="KW-0698">rRNA processing</keyword>
<dbReference type="GO" id="GO:0032040">
    <property type="term" value="C:small-subunit processome"/>
    <property type="evidence" value="ECO:0007669"/>
    <property type="project" value="TreeGrafter"/>
</dbReference>
<evidence type="ECO:0000256" key="4">
    <source>
        <dbReference type="ARBA" id="ARBA00022517"/>
    </source>
</evidence>
<evidence type="ECO:0000313" key="24">
    <source>
        <dbReference type="Proteomes" id="UP001443914"/>
    </source>
</evidence>
<dbReference type="Pfam" id="PF23459">
    <property type="entry name" value="S1_RRP5"/>
    <property type="match status" value="2"/>
</dbReference>
<evidence type="ECO:0000256" key="10">
    <source>
        <dbReference type="ARBA" id="ARBA00022843"/>
    </source>
</evidence>
<dbReference type="SMART" id="SM00386">
    <property type="entry name" value="HAT"/>
    <property type="match status" value="5"/>
</dbReference>
<gene>
    <name evidence="23" type="ORF">RND81_05G036900</name>
</gene>
<evidence type="ECO:0000256" key="15">
    <source>
        <dbReference type="ARBA" id="ARBA00059726"/>
    </source>
</evidence>
<sequence>MAPPTNTKKRKSGATLTKPSHKPASDSGQLVPLQFDDDVPDFPRGGGSRLSRGEREEVEAEVDVEFDTDKRKKKLKVSKGGVRKSHDDELGSLFGEGATGKLPRFANKITLKNISSGMKLWGVITEVNDKDLAVTLPGGLRGIVRASEAVESALLDNSKMDIEFHSLSSLFHIGQLVSCIVLQVEDDKKESGKRKVWLSLRLALLHKGYTLDAVQEGMVMTAYVKSIEDHGFILDFGMPSFSGFVQKKSGEADGSESKVVAGQLVQGVVKNVDKTRKVVYLTSDTSLVSKCVTKDLKGFSLDLLVPGMMVNARIQATLENGIMLSFLTYFTGTVDIFHLQNEFHSFDWKKQYDKNMKVNARILFVDPSTRAVGLTMNPHLILNKAPPVLVKTGEIYDKAKIIRVDRQWGLLLAIPCRPDSTVDATPAYVTISDVADDEAPNLEKKFKEGSLVRARILGSRHMEGLATSVLKASAFEGAVFTHADVKPGMVVKAKVIDVKIMGATVQFPSGVKALCPLQHMSEFDVQRPRKKFKVGAELEFRVLGCKSKRITVTHKKTLVKSKLGILSSYADATEQFVTHGWITKIEIDKCVVQFYNGVKGIVPRSELGLEPGCDPSSRYHVGQVVKCRVTSSVRAAHHINLSFIISPPKISEADMVKLGSIVSAVVEFVMPNAILLHVNVKGSMKGTIFTDHLADHQEQAAQLKSVLRPGHEFSELLVLDIEGNNLILSAKYSLIHAIPQLPADVTQISLNSVIHGYVCNLIETGCFVRFLGRLTGFSPRKKALDDRNVEISEAFYIGQSVRSNIVDIDSETGRISLSLKQSCCSSTDISFLQSYFLTESKIAELQVSDLNSELSWMQAFKIGSIVEGKINEAKDVGVVVSFDKYCDVFGFITQYQLGGKTLEIGSTVKAVVLDIAKSERLVDLSLKPDFVITPVSKKKRKREDKELKVHERVNAVVEIVKEDYLVVSLTEYNFAIGCTAVTDYNTQKLQHKRFSSGETIVANIMALPSESTGNRMLLLLESSGLSSSSKKAKKRGGYDVGSLVQAEITYVKPLELRVKFESGMRGRVYITETNDEDVVEEPFSSYKVGQILAAKIVGKFPTPARNKNTSLWELSLKPSLLSGSSDMNLKTADDFNFSIRQNVSGYVVKVDKEWALLAISRQVKARLFILDSAYEPEDLKQFQKRFKVGTAVSGYVLTTDRERKTLRLITRPLSVDANGVVEGCADEANKRSDSSDEKGVCHFHDGDVVGGRVWKILPGVGGLLVQLGPRVYGKVHYTELADTWISDPITGYQEGQFVKCKILRISHSDQGNVHVDLSLRSLFEGSSGEISVNRYDKFEDLQPGMVVKGYVKSVTPKGCFILLSRNIDAKILLGNLSDGYIKDPAKEFPAGKLVTGKILSVEPLSKRVEVTLKLGSNISLKSDLSNLNAGDVIKGRIKQVESFGLFIMIDNTKSTGLCHVSEISDDHIDNLEDKFKAGDRVIAKVLKLDAERQRISLGMKPSYLIDEDAAISSSSLTSDEVSADFELVDDSVSQVNISVPRLSPLDSELEVANELALAQVESRASVPPLEVTLDVEDDGEGEQFDSKKSPAVDVLDEKNNRRAKKKAKEERELEIRAAEQRLLEKDAPKTTDEFEKMVRSSPNNSFLWIKYMQFMLSIADVAGARSVAERALKTINITFETEKLNVWVAYLNLENQYGDPREEAVSRLFQRALQYCDPLKLHLELLGLYERTEQHKLADELLGKMVKKFKQSYEVWLRQIQWLLKQKPDGVDNMIKRALLSLPNHEHIKFLSQAAVLEFKIGNPDRGRSTFEKILREYPKRTDLWSVYLDQEIRFGDTDLIRALFERATSLSLPPKKMNFLFKKYLSYEKAHGDEDTIEHVRQKAKEYAVTAAP</sequence>
<dbReference type="EMBL" id="JBDFQZ010000005">
    <property type="protein sequence ID" value="KAK9723958.1"/>
    <property type="molecule type" value="Genomic_DNA"/>
</dbReference>
<keyword evidence="13" id="KW-0539">Nucleus</keyword>
<dbReference type="FunFam" id="2.40.50.140:FF:000179">
    <property type="entry name" value="rRNA biogenesis protein RRP5"/>
    <property type="match status" value="1"/>
</dbReference>
<dbReference type="PROSITE" id="PS50126">
    <property type="entry name" value="S1"/>
    <property type="match status" value="13"/>
</dbReference>
<dbReference type="InterPro" id="IPR048059">
    <property type="entry name" value="Rrp5_S1_rpt_hs1_sc1"/>
</dbReference>
<comment type="caution">
    <text evidence="23">The sequence shown here is derived from an EMBL/GenBank/DDBJ whole genome shotgun (WGS) entry which is preliminary data.</text>
</comment>
<keyword evidence="10" id="KW-0832">Ubl conjugation</keyword>
<feature type="domain" description="S1 motif" evidence="22">
    <location>
        <begin position="307"/>
        <end position="377"/>
    </location>
</feature>
<dbReference type="FunFam" id="2.40.50.140:FF:000155">
    <property type="entry name" value="rRNA biogenesis protein RRP5"/>
    <property type="match status" value="1"/>
</dbReference>
<dbReference type="FunFam" id="2.40.50.140:FF:000148">
    <property type="entry name" value="protein RRP5 homolog isoform X1"/>
    <property type="match status" value="1"/>
</dbReference>
<dbReference type="Pfam" id="PF24682">
    <property type="entry name" value="OB_RRP5"/>
    <property type="match status" value="1"/>
</dbReference>
<feature type="domain" description="S1 motif" evidence="22">
    <location>
        <begin position="1430"/>
        <end position="1500"/>
    </location>
</feature>
<evidence type="ECO:0000256" key="16">
    <source>
        <dbReference type="ARBA" id="ARBA00062488"/>
    </source>
</evidence>
<dbReference type="InterPro" id="IPR011990">
    <property type="entry name" value="TPR-like_helical_dom_sf"/>
</dbReference>
<comment type="subcellular location">
    <subcellularLocation>
        <location evidence="1">Nucleus</location>
        <location evidence="1">Nucleolus</location>
    </subcellularLocation>
</comment>
<dbReference type="SMART" id="SM00316">
    <property type="entry name" value="S1"/>
    <property type="match status" value="14"/>
</dbReference>
<dbReference type="GO" id="GO:0003723">
    <property type="term" value="F:RNA binding"/>
    <property type="evidence" value="ECO:0007669"/>
    <property type="project" value="TreeGrafter"/>
</dbReference>
<reference evidence="23" key="1">
    <citation type="submission" date="2024-03" db="EMBL/GenBank/DDBJ databases">
        <title>WGS assembly of Saponaria officinalis var. Norfolk2.</title>
        <authorList>
            <person name="Jenkins J."/>
            <person name="Shu S."/>
            <person name="Grimwood J."/>
            <person name="Barry K."/>
            <person name="Goodstein D."/>
            <person name="Schmutz J."/>
            <person name="Leebens-Mack J."/>
            <person name="Osbourn A."/>
        </authorList>
    </citation>
    <scope>NUCLEOTIDE SEQUENCE [LARGE SCALE GENOMIC DNA]</scope>
    <source>
        <strain evidence="23">JIC</strain>
    </source>
</reference>
<dbReference type="FunFam" id="2.40.50.140:FF:000103">
    <property type="entry name" value="protein RRP5 homolog"/>
    <property type="match status" value="1"/>
</dbReference>
<evidence type="ECO:0000256" key="5">
    <source>
        <dbReference type="ARBA" id="ARBA00022552"/>
    </source>
</evidence>
<feature type="domain" description="S1 motif" evidence="22">
    <location>
        <begin position="1041"/>
        <end position="1117"/>
    </location>
</feature>
<dbReference type="InterPro" id="IPR057300">
    <property type="entry name" value="OB_Rrp5"/>
</dbReference>
<dbReference type="InterPro" id="IPR055433">
    <property type="entry name" value="HAT_Syf1-like_N"/>
</dbReference>
<dbReference type="InterPro" id="IPR003029">
    <property type="entry name" value="S1_domain"/>
</dbReference>
<dbReference type="SUPFAM" id="SSF50249">
    <property type="entry name" value="Nucleic acid-binding proteins"/>
    <property type="match status" value="12"/>
</dbReference>
<feature type="domain" description="S1 motif" evidence="22">
    <location>
        <begin position="393"/>
        <end position="471"/>
    </location>
</feature>
<name>A0AAW1KTF5_SAPOF</name>
<keyword evidence="14" id="KW-0687">Ribonucleoprotein</keyword>
<feature type="domain" description="S1 motif" evidence="22">
    <location>
        <begin position="863"/>
        <end position="927"/>
    </location>
</feature>
<evidence type="ECO:0000256" key="21">
    <source>
        <dbReference type="SAM" id="MobiDB-lite"/>
    </source>
</evidence>
<evidence type="ECO:0000256" key="8">
    <source>
        <dbReference type="ARBA" id="ARBA00022728"/>
    </source>
</evidence>
<dbReference type="PANTHER" id="PTHR23270">
    <property type="entry name" value="PROGRAMMED CELL DEATH PROTEIN 11 PRE-RRNA PROCESSING PROTEIN RRP5"/>
    <property type="match status" value="1"/>
</dbReference>
<dbReference type="Pfam" id="PF05843">
    <property type="entry name" value="Suf"/>
    <property type="match status" value="1"/>
</dbReference>
<dbReference type="Pfam" id="PF00575">
    <property type="entry name" value="S1"/>
    <property type="match status" value="4"/>
</dbReference>
<dbReference type="FunFam" id="2.40.50.140:FF:000159">
    <property type="entry name" value="rRNA biogenesis protein rrp5"/>
    <property type="match status" value="2"/>
</dbReference>
<dbReference type="Gene3D" id="1.25.40.10">
    <property type="entry name" value="Tetratricopeptide repeat domain"/>
    <property type="match status" value="2"/>
</dbReference>
<keyword evidence="3" id="KW-1017">Isopeptide bond</keyword>
<dbReference type="GO" id="GO:0006397">
    <property type="term" value="P:mRNA processing"/>
    <property type="evidence" value="ECO:0007669"/>
    <property type="project" value="UniProtKB-KW"/>
</dbReference>
<evidence type="ECO:0000256" key="12">
    <source>
        <dbReference type="ARBA" id="ARBA00023187"/>
    </source>
</evidence>
<feature type="domain" description="S1 motif" evidence="22">
    <location>
        <begin position="488"/>
        <end position="555"/>
    </location>
</feature>
<evidence type="ECO:0000256" key="17">
    <source>
        <dbReference type="ARBA" id="ARBA00067510"/>
    </source>
</evidence>
<evidence type="ECO:0000256" key="11">
    <source>
        <dbReference type="ARBA" id="ARBA00022990"/>
    </source>
</evidence>
<dbReference type="PANTHER" id="PTHR23270:SF10">
    <property type="entry name" value="PROTEIN RRP5 HOMOLOG"/>
    <property type="match status" value="1"/>
</dbReference>
<comment type="function">
    <text evidence="15">Essential for the generation of mature 18S rRNA, specifically necessary for cleavages at sites A0, 1 and 2 of the 47S precursor. Directly interacts with U3 snoRNA.</text>
</comment>
<proteinExistence type="inferred from homology"/>
<dbReference type="InterPro" id="IPR012340">
    <property type="entry name" value="NA-bd_OB-fold"/>
</dbReference>
<feature type="domain" description="S1 motif" evidence="22">
    <location>
        <begin position="1344"/>
        <end position="1413"/>
    </location>
</feature>
<feature type="domain" description="S1 motif" evidence="22">
    <location>
        <begin position="117"/>
        <end position="201"/>
    </location>
</feature>
<evidence type="ECO:0000313" key="23">
    <source>
        <dbReference type="EMBL" id="KAK9723958.1"/>
    </source>
</evidence>
<dbReference type="CDD" id="cd05693">
    <property type="entry name" value="S1_Rrp5_repeat_hs1_sc1"/>
    <property type="match status" value="1"/>
</dbReference>
<dbReference type="InterPro" id="IPR003107">
    <property type="entry name" value="HAT"/>
</dbReference>
<keyword evidence="11" id="KW-0007">Acetylation</keyword>
<evidence type="ECO:0000256" key="7">
    <source>
        <dbReference type="ARBA" id="ARBA00022664"/>
    </source>
</evidence>
<dbReference type="Pfam" id="PF23233">
    <property type="entry name" value="HAT_Syf1_CNRKL1_N"/>
    <property type="match status" value="1"/>
</dbReference>
<dbReference type="GO" id="GO:0008380">
    <property type="term" value="P:RNA splicing"/>
    <property type="evidence" value="ECO:0007669"/>
    <property type="project" value="UniProtKB-KW"/>
</dbReference>
<feature type="region of interest" description="Disordered" evidence="21">
    <location>
        <begin position="1"/>
        <end position="61"/>
    </location>
</feature>
<evidence type="ECO:0000256" key="3">
    <source>
        <dbReference type="ARBA" id="ARBA00022499"/>
    </source>
</evidence>
<evidence type="ECO:0000256" key="18">
    <source>
        <dbReference type="ARBA" id="ARBA00073619"/>
    </source>
</evidence>
<keyword evidence="24" id="KW-1185">Reference proteome</keyword>
<dbReference type="GO" id="GO:0005681">
    <property type="term" value="C:spliceosomal complex"/>
    <property type="evidence" value="ECO:0007669"/>
    <property type="project" value="UniProtKB-KW"/>
</dbReference>
<organism evidence="23 24">
    <name type="scientific">Saponaria officinalis</name>
    <name type="common">Common soapwort</name>
    <name type="synonym">Lychnis saponaria</name>
    <dbReference type="NCBI Taxonomy" id="3572"/>
    <lineage>
        <taxon>Eukaryota</taxon>
        <taxon>Viridiplantae</taxon>
        <taxon>Streptophyta</taxon>
        <taxon>Embryophyta</taxon>
        <taxon>Tracheophyta</taxon>
        <taxon>Spermatophyta</taxon>
        <taxon>Magnoliopsida</taxon>
        <taxon>eudicotyledons</taxon>
        <taxon>Gunneridae</taxon>
        <taxon>Pentapetalae</taxon>
        <taxon>Caryophyllales</taxon>
        <taxon>Caryophyllaceae</taxon>
        <taxon>Caryophylleae</taxon>
        <taxon>Saponaria</taxon>
    </lineage>
</organism>
<keyword evidence="4" id="KW-0690">Ribosome biogenesis</keyword>
<evidence type="ECO:0000256" key="9">
    <source>
        <dbReference type="ARBA" id="ARBA00022737"/>
    </source>
</evidence>
<evidence type="ECO:0000259" key="22">
    <source>
        <dbReference type="PROSITE" id="PS50126"/>
    </source>
</evidence>
<dbReference type="Proteomes" id="UP001443914">
    <property type="component" value="Unassembled WGS sequence"/>
</dbReference>
<dbReference type="InterPro" id="IPR057301">
    <property type="entry name" value="Rrp5_OB_4th"/>
</dbReference>
<dbReference type="FunFam" id="1.25.40.10:FF:000065">
    <property type="entry name" value="Programmed cell death 11"/>
    <property type="match status" value="1"/>
</dbReference>
<dbReference type="GO" id="GO:0006364">
    <property type="term" value="P:rRNA processing"/>
    <property type="evidence" value="ECO:0007669"/>
    <property type="project" value="UniProtKB-KW"/>
</dbReference>
<feature type="domain" description="S1 motif" evidence="22">
    <location>
        <begin position="575"/>
        <end position="644"/>
    </location>
</feature>
<keyword evidence="6" id="KW-0597">Phosphoprotein</keyword>
<dbReference type="SUPFAM" id="SSF48452">
    <property type="entry name" value="TPR-like"/>
    <property type="match status" value="2"/>
</dbReference>
<comment type="subunit">
    <text evidence="16">Interacts with NF-kappa-B p50/NFKB1 and NF-kappa-B p65/RELA.</text>
</comment>
<keyword evidence="7" id="KW-0507">mRNA processing</keyword>
<evidence type="ECO:0000256" key="14">
    <source>
        <dbReference type="ARBA" id="ARBA00023274"/>
    </source>
</evidence>
<dbReference type="Pfam" id="PF24685">
    <property type="entry name" value="OB_RRP5_4th"/>
    <property type="match status" value="1"/>
</dbReference>
<keyword evidence="12" id="KW-0508">mRNA splicing</keyword>
<accession>A0AAW1KTF5</accession>